<evidence type="ECO:0000313" key="1">
    <source>
        <dbReference type="Proteomes" id="UP000492821"/>
    </source>
</evidence>
<protein>
    <submittedName>
        <fullName evidence="2">L protein</fullName>
    </submittedName>
</protein>
<dbReference type="Proteomes" id="UP000492821">
    <property type="component" value="Unassembled WGS sequence"/>
</dbReference>
<keyword evidence="1" id="KW-1185">Reference proteome</keyword>
<reference evidence="1" key="1">
    <citation type="journal article" date="2013" name="Genetics">
        <title>The draft genome and transcriptome of Panagrellus redivivus are shaped by the harsh demands of a free-living lifestyle.</title>
        <authorList>
            <person name="Srinivasan J."/>
            <person name="Dillman A.R."/>
            <person name="Macchietto M.G."/>
            <person name="Heikkinen L."/>
            <person name="Lakso M."/>
            <person name="Fracchia K.M."/>
            <person name="Antoshechkin I."/>
            <person name="Mortazavi A."/>
            <person name="Wong G."/>
            <person name="Sternberg P.W."/>
        </authorList>
    </citation>
    <scope>NUCLEOTIDE SEQUENCE [LARGE SCALE GENOMIC DNA]</scope>
    <source>
        <strain evidence="1">MT8872</strain>
    </source>
</reference>
<sequence>MDYIREQIRSTTGCNSAEYNIDPFNPAYLHLLNIYKASTINELCLKLSFRSTLLPEEEVSRFRTDIIKTIVNTHSPKLPFIVLLTFSIDKLIYLRDHVASNLSLRVRCGQEGTLRCRCGQTLKGYLYVVHVLKENHLDESAFETLKNVMDDMFLTQVDNPYGPPTVGYTTIENLSNCPYADLKRILRGFRRNRDRMEANAVDRHFNDKITAIEAELLRRGYPDP</sequence>
<accession>A0A7E4UVZ2</accession>
<dbReference type="WBParaSite" id="Pan_g13066.t1">
    <property type="protein sequence ID" value="Pan_g13066.t1"/>
    <property type="gene ID" value="Pan_g13066"/>
</dbReference>
<reference evidence="2" key="2">
    <citation type="submission" date="2020-10" db="UniProtKB">
        <authorList>
            <consortium name="WormBaseParasite"/>
        </authorList>
    </citation>
    <scope>IDENTIFICATION</scope>
</reference>
<name>A0A7E4UVZ2_PANRE</name>
<dbReference type="AlphaFoldDB" id="A0A7E4UVZ2"/>
<organism evidence="1 2">
    <name type="scientific">Panagrellus redivivus</name>
    <name type="common">Microworm</name>
    <dbReference type="NCBI Taxonomy" id="6233"/>
    <lineage>
        <taxon>Eukaryota</taxon>
        <taxon>Metazoa</taxon>
        <taxon>Ecdysozoa</taxon>
        <taxon>Nematoda</taxon>
        <taxon>Chromadorea</taxon>
        <taxon>Rhabditida</taxon>
        <taxon>Tylenchina</taxon>
        <taxon>Panagrolaimomorpha</taxon>
        <taxon>Panagrolaimoidea</taxon>
        <taxon>Panagrolaimidae</taxon>
        <taxon>Panagrellus</taxon>
    </lineage>
</organism>
<evidence type="ECO:0000313" key="2">
    <source>
        <dbReference type="WBParaSite" id="Pan_g13066.t1"/>
    </source>
</evidence>
<proteinExistence type="predicted"/>